<keyword evidence="4 8" id="KW-1133">Transmembrane helix</keyword>
<dbReference type="Proteomes" id="UP001431693">
    <property type="component" value="Unassembled WGS sequence"/>
</dbReference>
<feature type="transmembrane region" description="Helical" evidence="8">
    <location>
        <begin position="171"/>
        <end position="188"/>
    </location>
</feature>
<dbReference type="InterPro" id="IPR022929">
    <property type="entry name" value="Put_MntP"/>
</dbReference>
<reference evidence="9" key="1">
    <citation type="submission" date="2023-05" db="EMBL/GenBank/DDBJ databases">
        <title>[olsenella] sp. nov., isolated from a pig farm feces dump.</title>
        <authorList>
            <person name="Chang Y.-H."/>
        </authorList>
    </citation>
    <scope>NUCLEOTIDE SEQUENCE</scope>
    <source>
        <strain evidence="9">YH-ols2217</strain>
    </source>
</reference>
<dbReference type="PANTHER" id="PTHR35529">
    <property type="entry name" value="MANGANESE EFFLUX PUMP MNTP-RELATED"/>
    <property type="match status" value="1"/>
</dbReference>
<evidence type="ECO:0000256" key="4">
    <source>
        <dbReference type="ARBA" id="ARBA00022989"/>
    </source>
</evidence>
<organism evidence="9 10">
    <name type="scientific">Kribbibacterium absianum</name>
    <dbReference type="NCBI Taxonomy" id="3044210"/>
    <lineage>
        <taxon>Bacteria</taxon>
        <taxon>Bacillati</taxon>
        <taxon>Actinomycetota</taxon>
        <taxon>Coriobacteriia</taxon>
        <taxon>Coriobacteriales</taxon>
        <taxon>Kribbibacteriaceae</taxon>
        <taxon>Kribbibacterium</taxon>
    </lineage>
</organism>
<keyword evidence="3 8" id="KW-0812">Transmembrane</keyword>
<evidence type="ECO:0000256" key="5">
    <source>
        <dbReference type="ARBA" id="ARBA00023065"/>
    </source>
</evidence>
<proteinExistence type="inferred from homology"/>
<comment type="similarity">
    <text evidence="8">Belongs to the MntP (TC 9.B.29) family.</text>
</comment>
<feature type="transmembrane region" description="Helical" evidence="8">
    <location>
        <begin position="41"/>
        <end position="61"/>
    </location>
</feature>
<gene>
    <name evidence="8" type="primary">mntP</name>
    <name evidence="9" type="ORF">QJ043_09125</name>
</gene>
<comment type="caution">
    <text evidence="9">The sequence shown here is derived from an EMBL/GenBank/DDBJ whole genome shotgun (WGS) entry which is preliminary data.</text>
</comment>
<dbReference type="RefSeq" id="WP_283713398.1">
    <property type="nucleotide sequence ID" value="NZ_JASJEW010000003.1"/>
</dbReference>
<evidence type="ECO:0000256" key="6">
    <source>
        <dbReference type="ARBA" id="ARBA00023136"/>
    </source>
</evidence>
<sequence length="189" mass="19847">MSFFEMVMLGVALSCDSFAITISNTLVHYREGYRRLLMMPFWFGLFQGLMPVLGFFLGTAFGDIVSTYSGIIALVLLGVIGGNMVREGIGALRRREGADSCEIDPEPLKLGTVIVEAFATAIDAFAVGVSLCAMRADILVAGVVICVVTAAICVVGIAIGRKAGASLGDKAQVFGGVVLICIGIRAFLA</sequence>
<keyword evidence="5 8" id="KW-0406">Ion transport</keyword>
<keyword evidence="1 8" id="KW-0813">Transport</keyword>
<name>A0ABT6ZME8_9ACTN</name>
<keyword evidence="2 8" id="KW-1003">Cell membrane</keyword>
<accession>A0ABT6ZME8</accession>
<feature type="transmembrane region" description="Helical" evidence="8">
    <location>
        <begin position="6"/>
        <end position="29"/>
    </location>
</feature>
<keyword evidence="10" id="KW-1185">Reference proteome</keyword>
<dbReference type="PANTHER" id="PTHR35529:SF1">
    <property type="entry name" value="MANGANESE EFFLUX PUMP MNTP-RELATED"/>
    <property type="match status" value="1"/>
</dbReference>
<dbReference type="Pfam" id="PF02659">
    <property type="entry name" value="Mntp"/>
    <property type="match status" value="1"/>
</dbReference>
<keyword evidence="7 8" id="KW-0464">Manganese</keyword>
<keyword evidence="6 8" id="KW-0472">Membrane</keyword>
<evidence type="ECO:0000313" key="10">
    <source>
        <dbReference type="Proteomes" id="UP001431693"/>
    </source>
</evidence>
<comment type="function">
    <text evidence="8">Probably functions as a manganese efflux pump.</text>
</comment>
<feature type="transmembrane region" description="Helical" evidence="8">
    <location>
        <begin position="67"/>
        <end position="85"/>
    </location>
</feature>
<dbReference type="InterPro" id="IPR003810">
    <property type="entry name" value="Mntp/YtaF"/>
</dbReference>
<evidence type="ECO:0000313" key="9">
    <source>
        <dbReference type="EMBL" id="MDJ1130236.1"/>
    </source>
</evidence>
<protein>
    <recommendedName>
        <fullName evidence="8">Putative manganese efflux pump MntP</fullName>
    </recommendedName>
</protein>
<evidence type="ECO:0000256" key="8">
    <source>
        <dbReference type="HAMAP-Rule" id="MF_01521"/>
    </source>
</evidence>
<dbReference type="HAMAP" id="MF_01521">
    <property type="entry name" value="MntP_pump"/>
    <property type="match status" value="1"/>
</dbReference>
<feature type="transmembrane region" description="Helical" evidence="8">
    <location>
        <begin position="138"/>
        <end position="159"/>
    </location>
</feature>
<dbReference type="EMBL" id="JASJEX010000004">
    <property type="protein sequence ID" value="MDJ1130236.1"/>
    <property type="molecule type" value="Genomic_DNA"/>
</dbReference>
<evidence type="ECO:0000256" key="3">
    <source>
        <dbReference type="ARBA" id="ARBA00022692"/>
    </source>
</evidence>
<evidence type="ECO:0000256" key="2">
    <source>
        <dbReference type="ARBA" id="ARBA00022475"/>
    </source>
</evidence>
<evidence type="ECO:0000256" key="1">
    <source>
        <dbReference type="ARBA" id="ARBA00022448"/>
    </source>
</evidence>
<comment type="subcellular location">
    <subcellularLocation>
        <location evidence="8">Cell membrane</location>
        <topology evidence="8">Multi-pass membrane protein</topology>
    </subcellularLocation>
</comment>
<evidence type="ECO:0000256" key="7">
    <source>
        <dbReference type="ARBA" id="ARBA00023211"/>
    </source>
</evidence>